<dbReference type="InterPro" id="IPR051083">
    <property type="entry name" value="GrpII_Intron_Splice-Mob/Def"/>
</dbReference>
<comment type="similarity">
    <text evidence="1">Belongs to the bacterial reverse transcriptase family.</text>
</comment>
<dbReference type="PROSITE" id="PS50878">
    <property type="entry name" value="RT_POL"/>
    <property type="match status" value="1"/>
</dbReference>
<dbReference type="SUPFAM" id="SSF56672">
    <property type="entry name" value="DNA/RNA polymerases"/>
    <property type="match status" value="1"/>
</dbReference>
<evidence type="ECO:0000256" key="1">
    <source>
        <dbReference type="ARBA" id="ARBA00034120"/>
    </source>
</evidence>
<gene>
    <name evidence="3" type="ORF">F3J40_00675</name>
</gene>
<dbReference type="InterPro" id="IPR000477">
    <property type="entry name" value="RT_dom"/>
</dbReference>
<dbReference type="Proteomes" id="UP001515683">
    <property type="component" value="Unassembled WGS sequence"/>
</dbReference>
<reference evidence="3 4" key="1">
    <citation type="journal article" date="2019" name="bioRxiv">
        <title>Bacteria contribute to plant secondary compound degradation in a generalist herbivore system.</title>
        <authorList>
            <person name="Francoeur C.B."/>
            <person name="Khadempour L."/>
            <person name="Moreira-Soto R.D."/>
            <person name="Gotting K."/>
            <person name="Book A.J."/>
            <person name="Pinto-Tomas A.A."/>
            <person name="Keefover-Ring K."/>
            <person name="Currie C.R."/>
        </authorList>
    </citation>
    <scope>NUCLEOTIDE SEQUENCE [LARGE SCALE GENOMIC DNA]</scope>
    <source>
        <strain evidence="3">Acro-835</strain>
    </source>
</reference>
<feature type="domain" description="Reverse transcriptase" evidence="2">
    <location>
        <begin position="35"/>
        <end position="331"/>
    </location>
</feature>
<comment type="caution">
    <text evidence="3">The sequence shown here is derived from an EMBL/GenBank/DDBJ whole genome shotgun (WGS) entry which is preliminary data.</text>
</comment>
<sequence length="428" mass="49597">MESREHPWFRKRGYLHFDKPISVEHALDIVTNPNTVATHSFLPFITFTSTTFKIHKDKGTNAIAKTLKERPIAYSSHIDSHIYSYYAGILDYLYEEQLHTHDISKNVLAFRALGKSNIEFANEAFQEIKLRGNCSAVALDLSKFFDTLDHSLLKDAWCRLLATDILPQDHYAVFKAITKYSKVDKEKVYELMAIPKNNAKHAKKTKKQICSFSEFRNKVRKSNLIVPNKANFGIPQGSPISALLSNIYMLNFDIEMNQYVSSLGGKYFRYCDDMLFIIPTHEKNNVAGEAEKRLIKLKVSLNVKKTEIREFKATPIKIACDKPLQYLGFIFDGENISLRSSSLSRYSDRMKRGVKLAKATMKRKNKIRKHKGLPDKELFKEKVYARYAHVGKRNFLTYGYRASRIMKSTSIRKQLKPLWERLQEEIKK</sequence>
<dbReference type="Pfam" id="PF00078">
    <property type="entry name" value="RVT_1"/>
    <property type="match status" value="1"/>
</dbReference>
<dbReference type="CDD" id="cd01651">
    <property type="entry name" value="RT_G2_intron"/>
    <property type="match status" value="1"/>
</dbReference>
<dbReference type="RefSeq" id="WP_167011959.1">
    <property type="nucleotide sequence ID" value="NZ_VWXF01000001.1"/>
</dbReference>
<keyword evidence="4" id="KW-1185">Reference proteome</keyword>
<name>A0ABX0R7K2_9GAMM</name>
<evidence type="ECO:0000259" key="2">
    <source>
        <dbReference type="PROSITE" id="PS50878"/>
    </source>
</evidence>
<protein>
    <recommendedName>
        <fullName evidence="2">Reverse transcriptase domain-containing protein</fullName>
    </recommendedName>
</protein>
<dbReference type="InterPro" id="IPR043502">
    <property type="entry name" value="DNA/RNA_pol_sf"/>
</dbReference>
<evidence type="ECO:0000313" key="4">
    <source>
        <dbReference type="Proteomes" id="UP001515683"/>
    </source>
</evidence>
<accession>A0ABX0R7K2</accession>
<dbReference type="NCBIfam" id="NF041746">
    <property type="entry name" value="Drt2"/>
    <property type="match status" value="1"/>
</dbReference>
<dbReference type="PANTHER" id="PTHR34047">
    <property type="entry name" value="NUCLEAR INTRON MATURASE 1, MITOCHONDRIAL-RELATED"/>
    <property type="match status" value="1"/>
</dbReference>
<proteinExistence type="inferred from homology"/>
<dbReference type="PANTHER" id="PTHR34047:SF8">
    <property type="entry name" value="PROTEIN YKFC"/>
    <property type="match status" value="1"/>
</dbReference>
<organism evidence="3 4">
    <name type="scientific">Candidatus Pantoea multigeneris</name>
    <dbReference type="NCBI Taxonomy" id="2608357"/>
    <lineage>
        <taxon>Bacteria</taxon>
        <taxon>Pseudomonadati</taxon>
        <taxon>Pseudomonadota</taxon>
        <taxon>Gammaproteobacteria</taxon>
        <taxon>Enterobacterales</taxon>
        <taxon>Erwiniaceae</taxon>
        <taxon>Pantoea</taxon>
    </lineage>
</organism>
<evidence type="ECO:0000313" key="3">
    <source>
        <dbReference type="EMBL" id="NIF20133.1"/>
    </source>
</evidence>
<dbReference type="EMBL" id="VWXF01000001">
    <property type="protein sequence ID" value="NIF20133.1"/>
    <property type="molecule type" value="Genomic_DNA"/>
</dbReference>